<evidence type="ECO:0000313" key="4">
    <source>
        <dbReference type="Proteomes" id="UP000192343"/>
    </source>
</evidence>
<dbReference type="EMBL" id="MWQY01000004">
    <property type="protein sequence ID" value="ORC36883.1"/>
    <property type="molecule type" value="Genomic_DNA"/>
</dbReference>
<gene>
    <name evidence="3" type="ORF">B4O97_04465</name>
</gene>
<dbReference type="Gene3D" id="3.40.50.11440">
    <property type="match status" value="1"/>
</dbReference>
<dbReference type="InterPro" id="IPR048068">
    <property type="entry name" value="LarA-like"/>
</dbReference>
<evidence type="ECO:0000259" key="1">
    <source>
        <dbReference type="Pfam" id="PF09861"/>
    </source>
</evidence>
<dbReference type="InterPro" id="IPR047926">
    <property type="entry name" value="Ni_dep_LarA"/>
</dbReference>
<dbReference type="PANTHER" id="PTHR33171:SF17">
    <property type="entry name" value="LARA-LIKE N-TERMINAL DOMAIN-CONTAINING PROTEIN"/>
    <property type="match status" value="1"/>
</dbReference>
<proteinExistence type="predicted"/>
<dbReference type="InterPro" id="IPR029063">
    <property type="entry name" value="SAM-dependent_MTases_sf"/>
</dbReference>
<organism evidence="3 4">
    <name type="scientific">Marispirochaeta aestuarii</name>
    <dbReference type="NCBI Taxonomy" id="1963862"/>
    <lineage>
        <taxon>Bacteria</taxon>
        <taxon>Pseudomonadati</taxon>
        <taxon>Spirochaetota</taxon>
        <taxon>Spirochaetia</taxon>
        <taxon>Spirochaetales</taxon>
        <taxon>Spirochaetaceae</taxon>
        <taxon>Marispirochaeta</taxon>
    </lineage>
</organism>
<reference evidence="3 4" key="1">
    <citation type="submission" date="2017-03" db="EMBL/GenBank/DDBJ databases">
        <title>Draft Genome sequence of Marispirochaeta sp. strain JC444.</title>
        <authorList>
            <person name="Shivani Y."/>
            <person name="Subhash Y."/>
            <person name="Sasikala C."/>
            <person name="Ramana C."/>
        </authorList>
    </citation>
    <scope>NUCLEOTIDE SEQUENCE [LARGE SCALE GENOMIC DNA]</scope>
    <source>
        <strain evidence="3 4">JC444</strain>
    </source>
</reference>
<sequence length="503" mass="55000">MAGRQQDTLIRGHRFRRTGFSQLPETSILWLSGQLFDPALSCKSVENDMQKTDLPFGSRHIALELPDEVDILSMGSPVALDNPAQKIQEALDSSIGGPGIDEIIRKKKEKIDDPTAVIVISDNTRPVPYTGDQGILWPLVDRLLKQGVRAGKITVLVATGMHRGLTEAEISKMIDPRVLDAGVQVKNHNCKNDKGLSYLGTTARGSEIYINRFYMESDIRILTGLVESHFMAGASGGRKSICPGLIGEESTFVFHGAPMMAHPNTTDLLLEGNPCHEESFEVASTAGTDYIVNVTLDHQFKVTGVFAGELKAAHEAAVEHLKSYTAVPYEGQYDIVLSHGGFVGINHYQVAKAGTVAARIIKPGGHVIMLADNTDTDPIGSLAYKTVLQILTLSGPEAVEKILLSPDWTFIPEQWQVQMWTRLFKKIPIDHFYYYSPQFGDAEYELTAGSRLSEMAGIPESADPEVLVPKLVAAGIDKLKELYTGSGEPRIAYLKDGPYGIPL</sequence>
<evidence type="ECO:0000259" key="2">
    <source>
        <dbReference type="Pfam" id="PF21113"/>
    </source>
</evidence>
<dbReference type="PANTHER" id="PTHR33171">
    <property type="entry name" value="LAR_N DOMAIN-CONTAINING PROTEIN"/>
    <property type="match status" value="1"/>
</dbReference>
<dbReference type="NCBIfam" id="NF033504">
    <property type="entry name" value="Ni_dep_LarA"/>
    <property type="match status" value="1"/>
</dbReference>
<evidence type="ECO:0000313" key="3">
    <source>
        <dbReference type="EMBL" id="ORC36883.1"/>
    </source>
</evidence>
<dbReference type="InterPro" id="IPR018657">
    <property type="entry name" value="LarA-like_N"/>
</dbReference>
<dbReference type="InterPro" id="IPR043166">
    <property type="entry name" value="LarA-like_C"/>
</dbReference>
<dbReference type="Gene3D" id="3.90.226.30">
    <property type="match status" value="1"/>
</dbReference>
<dbReference type="GO" id="GO:0050043">
    <property type="term" value="F:lactate racemase activity"/>
    <property type="evidence" value="ECO:0007669"/>
    <property type="project" value="InterPro"/>
</dbReference>
<comment type="caution">
    <text evidence="3">The sequence shown here is derived from an EMBL/GenBank/DDBJ whole genome shotgun (WGS) entry which is preliminary data.</text>
</comment>
<dbReference type="SUPFAM" id="SSF53335">
    <property type="entry name" value="S-adenosyl-L-methionine-dependent methyltransferases"/>
    <property type="match status" value="1"/>
</dbReference>
<name>A0A1Y1S0J8_9SPIO</name>
<keyword evidence="4" id="KW-1185">Reference proteome</keyword>
<dbReference type="AlphaFoldDB" id="A0A1Y1S0J8"/>
<dbReference type="Pfam" id="PF21113">
    <property type="entry name" value="LarA_C"/>
    <property type="match status" value="1"/>
</dbReference>
<feature type="domain" description="LarA-like N-terminal" evidence="1">
    <location>
        <begin position="56"/>
        <end position="265"/>
    </location>
</feature>
<dbReference type="InterPro" id="IPR048520">
    <property type="entry name" value="LarA_C"/>
</dbReference>
<accession>A0A1Y1S0J8</accession>
<feature type="domain" description="Lactate racemase C-terminal" evidence="2">
    <location>
        <begin position="334"/>
        <end position="427"/>
    </location>
</feature>
<dbReference type="Proteomes" id="UP000192343">
    <property type="component" value="Unassembled WGS sequence"/>
</dbReference>
<dbReference type="STRING" id="1963862.B4O97_04465"/>
<dbReference type="Pfam" id="PF09861">
    <property type="entry name" value="Lar_N"/>
    <property type="match status" value="1"/>
</dbReference>
<protein>
    <submittedName>
        <fullName evidence="3">Uncharacterized protein</fullName>
    </submittedName>
</protein>